<accession>A0A8J2SPY8</accession>
<dbReference type="CDD" id="cd13155">
    <property type="entry name" value="KOW_KIN17"/>
    <property type="match status" value="1"/>
</dbReference>
<evidence type="ECO:0000259" key="2">
    <source>
        <dbReference type="Pfam" id="PF10357"/>
    </source>
</evidence>
<proteinExistence type="inferred from homology"/>
<dbReference type="Gene3D" id="1.10.10.2030">
    <property type="entry name" value="DNA/RNA-binding protein Kin17, conserved domain"/>
    <property type="match status" value="1"/>
</dbReference>
<dbReference type="InterPro" id="IPR037321">
    <property type="entry name" value="KIN17-like"/>
</dbReference>
<dbReference type="InterPro" id="IPR038254">
    <property type="entry name" value="KIN17_WH-like_sf"/>
</dbReference>
<dbReference type="EMBL" id="CAKKNE010000005">
    <property type="protein sequence ID" value="CAH0377446.1"/>
    <property type="molecule type" value="Genomic_DNA"/>
</dbReference>
<dbReference type="PANTHER" id="PTHR12805:SF0">
    <property type="entry name" value="DNA_RNA-BINDING PROTEIN KIN17"/>
    <property type="match status" value="1"/>
</dbReference>
<dbReference type="GO" id="GO:0005634">
    <property type="term" value="C:nucleus"/>
    <property type="evidence" value="ECO:0007669"/>
    <property type="project" value="TreeGrafter"/>
</dbReference>
<organism evidence="5 6">
    <name type="scientific">Pelagomonas calceolata</name>
    <dbReference type="NCBI Taxonomy" id="35677"/>
    <lineage>
        <taxon>Eukaryota</taxon>
        <taxon>Sar</taxon>
        <taxon>Stramenopiles</taxon>
        <taxon>Ochrophyta</taxon>
        <taxon>Pelagophyceae</taxon>
        <taxon>Pelagomonadales</taxon>
        <taxon>Pelagomonadaceae</taxon>
        <taxon>Pelagomonas</taxon>
    </lineage>
</organism>
<dbReference type="InterPro" id="IPR014722">
    <property type="entry name" value="Rib_uL2_dom2"/>
</dbReference>
<dbReference type="Pfam" id="PF25095">
    <property type="entry name" value="C2H2-zf_KIN17"/>
    <property type="match status" value="1"/>
</dbReference>
<dbReference type="FunFam" id="2.30.30.30:FF:000021">
    <property type="entry name" value="DNA/RNA-binding protein KIN17, putative"/>
    <property type="match status" value="1"/>
</dbReference>
<name>A0A8J2SPY8_9STRA</name>
<evidence type="ECO:0000313" key="5">
    <source>
        <dbReference type="EMBL" id="CAH0377446.1"/>
    </source>
</evidence>
<evidence type="ECO:0008006" key="7">
    <source>
        <dbReference type="Google" id="ProtNLM"/>
    </source>
</evidence>
<reference evidence="5" key="1">
    <citation type="submission" date="2021-11" db="EMBL/GenBank/DDBJ databases">
        <authorList>
            <consortium name="Genoscope - CEA"/>
            <person name="William W."/>
        </authorList>
    </citation>
    <scope>NUCLEOTIDE SEQUENCE</scope>
</reference>
<dbReference type="Proteomes" id="UP000789595">
    <property type="component" value="Unassembled WGS sequence"/>
</dbReference>
<dbReference type="Pfam" id="PF25092">
    <property type="entry name" value="SH3_KIN17_C"/>
    <property type="match status" value="1"/>
</dbReference>
<comment type="similarity">
    <text evidence="1">Belongs to the KIN17 family.</text>
</comment>
<feature type="domain" description="KIN17 C2H2-type zinc finger" evidence="4">
    <location>
        <begin position="24"/>
        <end position="51"/>
    </location>
</feature>
<comment type="caution">
    <text evidence="5">The sequence shown here is derived from an EMBL/GenBank/DDBJ whole genome shotgun (WGS) entry which is preliminary data.</text>
</comment>
<evidence type="ECO:0000256" key="1">
    <source>
        <dbReference type="ARBA" id="ARBA00008517"/>
    </source>
</evidence>
<feature type="domain" description="DNA/RNA-binding protein Kin17 WH-like" evidence="2">
    <location>
        <begin position="75"/>
        <end position="158"/>
    </location>
</feature>
<keyword evidence="6" id="KW-1185">Reference proteome</keyword>
<dbReference type="Gene3D" id="2.30.30.30">
    <property type="match status" value="1"/>
</dbReference>
<evidence type="ECO:0000259" key="3">
    <source>
        <dbReference type="Pfam" id="PF25092"/>
    </source>
</evidence>
<dbReference type="Pfam" id="PF10357">
    <property type="entry name" value="WH_KIN17"/>
    <property type="match status" value="1"/>
</dbReference>
<dbReference type="InterPro" id="IPR019447">
    <property type="entry name" value="DNA/RNA-bd_Kin17_WH-like_dom"/>
</dbReference>
<dbReference type="GO" id="GO:0006260">
    <property type="term" value="P:DNA replication"/>
    <property type="evidence" value="ECO:0007669"/>
    <property type="project" value="TreeGrafter"/>
</dbReference>
<dbReference type="OrthoDB" id="10266249at2759"/>
<feature type="domain" description="Kin17 KOW" evidence="3">
    <location>
        <begin position="301"/>
        <end position="352"/>
    </location>
</feature>
<dbReference type="InterPro" id="IPR056767">
    <property type="entry name" value="C2H2-Znf_KIN17"/>
</dbReference>
<gene>
    <name evidence="5" type="ORF">PECAL_5P19920</name>
</gene>
<dbReference type="PANTHER" id="PTHR12805">
    <property type="entry name" value="KIN17 KIN, ANTIGENIC DETERMINANT OF RECA PROTEIN HOMOLOG"/>
    <property type="match status" value="1"/>
</dbReference>
<dbReference type="GO" id="GO:0003690">
    <property type="term" value="F:double-stranded DNA binding"/>
    <property type="evidence" value="ECO:0007669"/>
    <property type="project" value="TreeGrafter"/>
</dbReference>
<protein>
    <recommendedName>
        <fullName evidence="7">C2H2-type domain-containing protein</fullName>
    </recommendedName>
</protein>
<dbReference type="InterPro" id="IPR041995">
    <property type="entry name" value="KOW_KIN17"/>
</dbReference>
<dbReference type="AlphaFoldDB" id="A0A8J2SPY8"/>
<evidence type="ECO:0000259" key="4">
    <source>
        <dbReference type="Pfam" id="PF25095"/>
    </source>
</evidence>
<sequence length="355" mass="39606">MPKPEKGTPKWIANQWKKKGLSKLRWHCGLCGVWCKDANGFKMHLEHPNHLARAIEQEKTEDERSDHVEARYCPDEYSEAFERSFLRYLATHRLGERVKAHEAYRVLNPDDRPHANMKRTCWGTLGRFVADLRERGEVWADREGNGWVLSVTEDDPAAEWAALPDSEARELRGKIPGQKRAWNQVEDELKRKRRRDDGLSDVMRRAEAVGRVDAPEATTLQSDVKVAFSFGGPPPVSSDDDTWARPGLIVKARAGKTLQGGAFDKVKCVVRSVSNDGVAVETLDGRSRATLPLTKLETVIPAVGKRVRVVGGAHKGEVATLEALDLGAFAARIRLEASGEVVEGVPYEDVCKERA</sequence>
<evidence type="ECO:0000313" key="6">
    <source>
        <dbReference type="Proteomes" id="UP000789595"/>
    </source>
</evidence>
<dbReference type="GO" id="GO:0006974">
    <property type="term" value="P:DNA damage response"/>
    <property type="evidence" value="ECO:0007669"/>
    <property type="project" value="TreeGrafter"/>
</dbReference>